<organism evidence="1 2">
    <name type="scientific">Ignelater luminosus</name>
    <name type="common">Cucubano</name>
    <name type="synonym">Pyrophorus luminosus</name>
    <dbReference type="NCBI Taxonomy" id="2038154"/>
    <lineage>
        <taxon>Eukaryota</taxon>
        <taxon>Metazoa</taxon>
        <taxon>Ecdysozoa</taxon>
        <taxon>Arthropoda</taxon>
        <taxon>Hexapoda</taxon>
        <taxon>Insecta</taxon>
        <taxon>Pterygota</taxon>
        <taxon>Neoptera</taxon>
        <taxon>Endopterygota</taxon>
        <taxon>Coleoptera</taxon>
        <taxon>Polyphaga</taxon>
        <taxon>Elateriformia</taxon>
        <taxon>Elateroidea</taxon>
        <taxon>Elateridae</taxon>
        <taxon>Agrypninae</taxon>
        <taxon>Pyrophorini</taxon>
        <taxon>Ignelater</taxon>
    </lineage>
</organism>
<evidence type="ECO:0000313" key="1">
    <source>
        <dbReference type="EMBL" id="KAF2889897.1"/>
    </source>
</evidence>
<dbReference type="Gene3D" id="3.30.420.10">
    <property type="entry name" value="Ribonuclease H-like superfamily/Ribonuclease H"/>
    <property type="match status" value="1"/>
</dbReference>
<evidence type="ECO:0000313" key="2">
    <source>
        <dbReference type="Proteomes" id="UP000801492"/>
    </source>
</evidence>
<protein>
    <submittedName>
        <fullName evidence="1">Uncharacterized protein</fullName>
    </submittedName>
</protein>
<accession>A0A8K0CT95</accession>
<gene>
    <name evidence="1" type="ORF">ILUMI_16276</name>
</gene>
<keyword evidence="2" id="KW-1185">Reference proteome</keyword>
<proteinExistence type="predicted"/>
<reference evidence="1" key="1">
    <citation type="submission" date="2019-08" db="EMBL/GenBank/DDBJ databases">
        <title>The genome of the North American firefly Photinus pyralis.</title>
        <authorList>
            <consortium name="Photinus pyralis genome working group"/>
            <person name="Fallon T.R."/>
            <person name="Sander Lower S.E."/>
            <person name="Weng J.-K."/>
        </authorList>
    </citation>
    <scope>NUCLEOTIDE SEQUENCE</scope>
    <source>
        <strain evidence="1">TRF0915ILg1</strain>
        <tissue evidence="1">Whole body</tissue>
    </source>
</reference>
<dbReference type="GO" id="GO:0003676">
    <property type="term" value="F:nucleic acid binding"/>
    <property type="evidence" value="ECO:0007669"/>
    <property type="project" value="InterPro"/>
</dbReference>
<dbReference type="InterPro" id="IPR036397">
    <property type="entry name" value="RNaseH_sf"/>
</dbReference>
<comment type="caution">
    <text evidence="1">The sequence shown here is derived from an EMBL/GenBank/DDBJ whole genome shotgun (WGS) entry which is preliminary data.</text>
</comment>
<dbReference type="PANTHER" id="PTHR47326">
    <property type="entry name" value="TRANSPOSABLE ELEMENT TC3 TRANSPOSASE-LIKE PROTEIN"/>
    <property type="match status" value="1"/>
</dbReference>
<dbReference type="AlphaFoldDB" id="A0A8K0CT95"/>
<dbReference type="OrthoDB" id="6766291at2759"/>
<name>A0A8K0CT95_IGNLU</name>
<sequence length="160" mass="18423">MWGSISWSCQECYPDRTPHSKNVFSRLATCVRAEGAVQPHHNKEKQVIRSVRDMKSADILASIKVNPQDFVRKLEKGSETDLPDLLEYVPLQSRLNMRFQQDGCPAHTSRVARTQSDTRFTNKAIEKYDPINFPPRSPDLTVLDFICGKESKTWFILNIR</sequence>
<dbReference type="EMBL" id="VTPC01060953">
    <property type="protein sequence ID" value="KAF2889897.1"/>
    <property type="molecule type" value="Genomic_DNA"/>
</dbReference>
<dbReference type="Proteomes" id="UP000801492">
    <property type="component" value="Unassembled WGS sequence"/>
</dbReference>
<dbReference type="PANTHER" id="PTHR47326:SF1">
    <property type="entry name" value="HTH PSQ-TYPE DOMAIN-CONTAINING PROTEIN"/>
    <property type="match status" value="1"/>
</dbReference>